<evidence type="ECO:0008006" key="3">
    <source>
        <dbReference type="Google" id="ProtNLM"/>
    </source>
</evidence>
<proteinExistence type="predicted"/>
<feature type="non-terminal residue" evidence="1">
    <location>
        <position position="212"/>
    </location>
</feature>
<accession>A0ABR9ZDA6</accession>
<gene>
    <name evidence="1" type="ORF">EAY46_26060</name>
</gene>
<name>A0ABR9ZDA6_VIBAN</name>
<reference evidence="1 2" key="1">
    <citation type="journal article" date="2021" name="PeerJ">
        <title>Analysis of 44 Vibrio anguillarum genomes reveals high genetic diversity.</title>
        <authorList>
            <person name="Hansen M.J."/>
            <person name="Dalsgaard I."/>
        </authorList>
    </citation>
    <scope>NUCLEOTIDE SEQUENCE [LARGE SCALE GENOMIC DNA]</scope>
    <source>
        <strain evidence="1 2">040915-1/1B</strain>
    </source>
</reference>
<organism evidence="1 2">
    <name type="scientific">Vibrio anguillarum</name>
    <name type="common">Listonella anguillarum</name>
    <dbReference type="NCBI Taxonomy" id="55601"/>
    <lineage>
        <taxon>Bacteria</taxon>
        <taxon>Pseudomonadati</taxon>
        <taxon>Pseudomonadota</taxon>
        <taxon>Gammaproteobacteria</taxon>
        <taxon>Vibrionales</taxon>
        <taxon>Vibrionaceae</taxon>
        <taxon>Vibrio</taxon>
    </lineage>
</organism>
<dbReference type="Proteomes" id="UP000726136">
    <property type="component" value="Unassembled WGS sequence"/>
</dbReference>
<comment type="caution">
    <text evidence="1">The sequence shown here is derived from an EMBL/GenBank/DDBJ whole genome shotgun (WGS) entry which is preliminary data.</text>
</comment>
<feature type="non-terminal residue" evidence="1">
    <location>
        <position position="1"/>
    </location>
</feature>
<protein>
    <recommendedName>
        <fullName evidence="3">Transposase</fullName>
    </recommendedName>
</protein>
<sequence>LNNRRLSVASGKAQLAPPLSDQEYIQHIKPCGKWLQVTIATIGENTGRQRIIYLDTQHLEFRTETNALPEKWQSAVSDTPPIAFAHFAANNSSHFVNANPFVGNKVKHIGNQFVPLSGWIDGIKHRVSRGNEKWQRGRKVDAAKSYAKSIDPGLHTMALWGKQRWNHRHLPAEIVMAEQRLAKQLSLKSYLRHEWNKCFLTDEFDKDRSRLD</sequence>
<evidence type="ECO:0000313" key="1">
    <source>
        <dbReference type="EMBL" id="MBF4376448.1"/>
    </source>
</evidence>
<dbReference type="EMBL" id="RDPI01000814">
    <property type="protein sequence ID" value="MBF4376448.1"/>
    <property type="molecule type" value="Genomic_DNA"/>
</dbReference>
<keyword evidence="2" id="KW-1185">Reference proteome</keyword>
<evidence type="ECO:0000313" key="2">
    <source>
        <dbReference type="Proteomes" id="UP000726136"/>
    </source>
</evidence>